<evidence type="ECO:0000256" key="9">
    <source>
        <dbReference type="ARBA" id="ARBA00022989"/>
    </source>
</evidence>
<keyword evidence="5 14" id="KW-0808">Transferase</keyword>
<dbReference type="Proteomes" id="UP000007110">
    <property type="component" value="Unassembled WGS sequence"/>
</dbReference>
<proteinExistence type="inferred from homology"/>
<keyword evidence="3 14" id="KW-0444">Lipid biosynthesis</keyword>
<evidence type="ECO:0000256" key="10">
    <source>
        <dbReference type="ARBA" id="ARBA00023098"/>
    </source>
</evidence>
<keyword evidence="13 14" id="KW-1208">Phospholipid metabolism</keyword>
<evidence type="ECO:0000256" key="13">
    <source>
        <dbReference type="ARBA" id="ARBA00023264"/>
    </source>
</evidence>
<evidence type="ECO:0000256" key="6">
    <source>
        <dbReference type="ARBA" id="ARBA00022691"/>
    </source>
</evidence>
<evidence type="ECO:0000256" key="12">
    <source>
        <dbReference type="ARBA" id="ARBA00023209"/>
    </source>
</evidence>
<keyword evidence="6 14" id="KW-0949">S-adenosyl-L-methionine</keyword>
<keyword evidence="14" id="KW-0496">Mitochondrion</keyword>
<evidence type="ECO:0000256" key="11">
    <source>
        <dbReference type="ARBA" id="ARBA00023136"/>
    </source>
</evidence>
<dbReference type="Pfam" id="PF04191">
    <property type="entry name" value="PEMT"/>
    <property type="match status" value="1"/>
</dbReference>
<evidence type="ECO:0000256" key="15">
    <source>
        <dbReference type="SAM" id="Phobius"/>
    </source>
</evidence>
<feature type="transmembrane region" description="Helical" evidence="15">
    <location>
        <begin position="37"/>
        <end position="61"/>
    </location>
</feature>
<sequence length="147" mass="16183">MLLAATIVFLALVRSRRFQLAIGTQYTWALLETDLVWMIGTGLLAVGIILVISSFFALGFYGTYLGDYFGILMDDKVTSFPFNVVGDPMYWGSVLEHLGIALQSASPSGLFLTAVVATMYIIAMQFEGPFTSKIYAEKALEESKKTK</sequence>
<evidence type="ECO:0000256" key="3">
    <source>
        <dbReference type="ARBA" id="ARBA00022516"/>
    </source>
</evidence>
<dbReference type="GeneID" id="115919114"/>
<comment type="function">
    <text evidence="14">Catalyzes the three sequential steps of the methylation pathway for the biosynthesis of phosphatidylcholine, a critical and essential component for membrane structure. Uses S-adenosylmethionine (S-adenosyl-L-methionine, SAM or AdoMet) as the methyl group donor for the methylation of phosphatidylethanolamine (1,2-diacyl-sn-glycero-3-phosphoethanolamine, PE) to phosphatidylmonomethylethanolamine (1,2-diacyl-sn-glycero-3-phospho-N-methylethanolamine, PMME), PMME to phosphatidyldimethylethanolamine (1,2-diacyl-sn-glycero-3-phospho-N,N-dimethylethanolamine, PDME), and PDME to phosphatidylcholine (1,2-diacyl-sn-glycero-3-phosphocholine, PC), producing S-adenosyl-L-homocysteine in each step.</text>
</comment>
<comment type="subcellular location">
    <subcellularLocation>
        <location evidence="14">Endoplasmic reticulum membrane</location>
        <topology evidence="14">Multi-pass membrane protein</topology>
    </subcellularLocation>
    <subcellularLocation>
        <location evidence="14">Mitochondrion membrane</location>
        <topology evidence="14">Multi-pass membrane protein</topology>
    </subcellularLocation>
</comment>
<dbReference type="GO" id="GO:0031966">
    <property type="term" value="C:mitochondrial membrane"/>
    <property type="evidence" value="ECO:0007669"/>
    <property type="project" value="UniProtKB-SubCell"/>
</dbReference>
<comment type="pathway">
    <text evidence="1 14">Phospholipid metabolism; phosphatidylcholine biosynthesis.</text>
</comment>
<feature type="topological domain" description="Lumenal" evidence="14">
    <location>
        <begin position="62"/>
        <end position="104"/>
    </location>
</feature>
<feature type="topological domain" description="Lumenal" evidence="14">
    <location>
        <position position="1"/>
    </location>
</feature>
<organism evidence="16 17">
    <name type="scientific">Strongylocentrotus purpuratus</name>
    <name type="common">Purple sea urchin</name>
    <dbReference type="NCBI Taxonomy" id="7668"/>
    <lineage>
        <taxon>Eukaryota</taxon>
        <taxon>Metazoa</taxon>
        <taxon>Echinodermata</taxon>
        <taxon>Eleutherozoa</taxon>
        <taxon>Echinozoa</taxon>
        <taxon>Echinoidea</taxon>
        <taxon>Euechinoidea</taxon>
        <taxon>Echinacea</taxon>
        <taxon>Camarodonta</taxon>
        <taxon>Echinidea</taxon>
        <taxon>Strongylocentrotidae</taxon>
        <taxon>Strongylocentrotus</taxon>
    </lineage>
</organism>
<dbReference type="GO" id="GO:0006656">
    <property type="term" value="P:phosphatidylcholine biosynthetic process"/>
    <property type="evidence" value="ECO:0000318"/>
    <property type="project" value="GO_Central"/>
</dbReference>
<keyword evidence="4 14" id="KW-0489">Methyltransferase</keyword>
<dbReference type="EnsemblMetazoa" id="XM_031000339">
    <property type="protein sequence ID" value="XP_030856199"/>
    <property type="gene ID" value="LOC115919114"/>
</dbReference>
<comment type="catalytic activity">
    <reaction evidence="14">
        <text>a 1,2-diacyl-sn-glycero-3-phosphoethanolamine + S-adenosyl-L-methionine = a 1,2-diacyl-sn-glycero-3-phospho-N-methylethanolamine + S-adenosyl-L-homocysteine + H(+)</text>
        <dbReference type="Rhea" id="RHEA:11164"/>
        <dbReference type="ChEBI" id="CHEBI:15378"/>
        <dbReference type="ChEBI" id="CHEBI:57856"/>
        <dbReference type="ChEBI" id="CHEBI:59789"/>
        <dbReference type="ChEBI" id="CHEBI:64573"/>
        <dbReference type="ChEBI" id="CHEBI:64612"/>
        <dbReference type="EC" id="2.1.1.17"/>
    </reaction>
</comment>
<keyword evidence="9 14" id="KW-1133">Transmembrane helix</keyword>
<keyword evidence="11 14" id="KW-0472">Membrane</keyword>
<dbReference type="HAMAP" id="MF_03216">
    <property type="entry name" value="PLMT"/>
    <property type="match status" value="1"/>
</dbReference>
<dbReference type="InParanoid" id="A0A7M7PUF4"/>
<dbReference type="GO" id="GO:0004608">
    <property type="term" value="F:phosphatidylethanolamine N-methyltransferase activity"/>
    <property type="evidence" value="ECO:0000318"/>
    <property type="project" value="GO_Central"/>
</dbReference>
<feature type="binding site" evidence="14">
    <location>
        <begin position="45"/>
        <end position="47"/>
    </location>
    <ligand>
        <name>S-adenosyl-L-methionine</name>
        <dbReference type="ChEBI" id="CHEBI:59789"/>
    </ligand>
</feature>
<evidence type="ECO:0000313" key="16">
    <source>
        <dbReference type="EnsemblMetazoa" id="XP_030856199"/>
    </source>
</evidence>
<comment type="catalytic activity">
    <reaction evidence="14">
        <text>a 1,2-diacyl-sn-glycero-3-phospho-N,N-dimethylethanolamine + S-adenosyl-L-methionine = a 1,2-diacyl-sn-glycero-3-phosphocholine + S-adenosyl-L-homocysteine + H(+)</text>
        <dbReference type="Rhea" id="RHEA:32739"/>
        <dbReference type="ChEBI" id="CHEBI:15378"/>
        <dbReference type="ChEBI" id="CHEBI:57643"/>
        <dbReference type="ChEBI" id="CHEBI:57856"/>
        <dbReference type="ChEBI" id="CHEBI:59789"/>
        <dbReference type="ChEBI" id="CHEBI:64572"/>
    </reaction>
</comment>
<keyword evidence="10 14" id="KW-0443">Lipid metabolism</keyword>
<evidence type="ECO:0000313" key="17">
    <source>
        <dbReference type="Proteomes" id="UP000007110"/>
    </source>
</evidence>
<dbReference type="OrthoDB" id="8300106at2759"/>
<evidence type="ECO:0000256" key="5">
    <source>
        <dbReference type="ARBA" id="ARBA00022679"/>
    </source>
</evidence>
<comment type="caution">
    <text evidence="14">Lacks conserved residue(s) required for the propagation of feature annotation.</text>
</comment>
<dbReference type="Gene3D" id="1.20.120.1630">
    <property type="match status" value="1"/>
</dbReference>
<accession>A0A7M7PUF4</accession>
<dbReference type="GO" id="GO:0000773">
    <property type="term" value="F:phosphatidyl-N-methylethanolamine N-methyltransferase activity"/>
    <property type="evidence" value="ECO:0007669"/>
    <property type="project" value="UniProtKB-UniRule"/>
</dbReference>
<reference evidence="16" key="2">
    <citation type="submission" date="2021-01" db="UniProtKB">
        <authorList>
            <consortium name="EnsemblMetazoa"/>
        </authorList>
    </citation>
    <scope>IDENTIFICATION</scope>
</reference>
<comment type="catalytic activity">
    <reaction evidence="14">
        <text>a 1,2-diacyl-sn-glycero-3-phospho-N-methylethanolamine + S-adenosyl-L-methionine = a 1,2-diacyl-sn-glycero-3-phospho-N,N-dimethylethanolamine + S-adenosyl-L-homocysteine + H(+)</text>
        <dbReference type="Rhea" id="RHEA:32735"/>
        <dbReference type="ChEBI" id="CHEBI:15378"/>
        <dbReference type="ChEBI" id="CHEBI:57856"/>
        <dbReference type="ChEBI" id="CHEBI:59789"/>
        <dbReference type="ChEBI" id="CHEBI:64572"/>
        <dbReference type="ChEBI" id="CHEBI:64573"/>
        <dbReference type="EC" id="2.1.1.71"/>
    </reaction>
</comment>
<keyword evidence="8 14" id="KW-0256">Endoplasmic reticulum</keyword>
<evidence type="ECO:0000256" key="7">
    <source>
        <dbReference type="ARBA" id="ARBA00022692"/>
    </source>
</evidence>
<feature type="binding site" evidence="14">
    <location>
        <begin position="127"/>
        <end position="128"/>
    </location>
    <ligand>
        <name>S-adenosyl-L-methionine</name>
        <dbReference type="ChEBI" id="CHEBI:59789"/>
    </ligand>
</feature>
<evidence type="ECO:0000256" key="14">
    <source>
        <dbReference type="HAMAP-Rule" id="MF_03216"/>
    </source>
</evidence>
<reference evidence="17" key="1">
    <citation type="submission" date="2015-02" db="EMBL/GenBank/DDBJ databases">
        <title>Genome sequencing for Strongylocentrotus purpuratus.</title>
        <authorList>
            <person name="Murali S."/>
            <person name="Liu Y."/>
            <person name="Vee V."/>
            <person name="English A."/>
            <person name="Wang M."/>
            <person name="Skinner E."/>
            <person name="Han Y."/>
            <person name="Muzny D.M."/>
            <person name="Worley K.C."/>
            <person name="Gibbs R.A."/>
        </authorList>
    </citation>
    <scope>NUCLEOTIDE SEQUENCE</scope>
</reference>
<dbReference type="InterPro" id="IPR024960">
    <property type="entry name" value="PEMT/MFAP"/>
</dbReference>
<dbReference type="PANTHER" id="PTHR15458:SF5">
    <property type="entry name" value="PHOSPHATIDYLETHANOLAMINE N-METHYLTRANSFERASE"/>
    <property type="match status" value="1"/>
</dbReference>
<name>A0A7M7PUF4_STRPU</name>
<dbReference type="PANTHER" id="PTHR15458">
    <property type="entry name" value="PHOSPHATIDYLETHANOLAMINE N-METHYLTRANSFERASE"/>
    <property type="match status" value="1"/>
</dbReference>
<dbReference type="GO" id="GO:0005789">
    <property type="term" value="C:endoplasmic reticulum membrane"/>
    <property type="evidence" value="ECO:0007669"/>
    <property type="project" value="UniProtKB-SubCell"/>
</dbReference>
<dbReference type="EC" id="2.1.1.17" evidence="14"/>
<feature type="topological domain" description="Cytoplasmic" evidence="14">
    <location>
        <begin position="126"/>
        <end position="147"/>
    </location>
</feature>
<dbReference type="UniPathway" id="UPA00753"/>
<keyword evidence="17" id="KW-1185">Reference proteome</keyword>
<dbReference type="PROSITE" id="PS51599">
    <property type="entry name" value="SAM_PEMT_PEM2"/>
    <property type="match status" value="1"/>
</dbReference>
<evidence type="ECO:0000256" key="8">
    <source>
        <dbReference type="ARBA" id="ARBA00022824"/>
    </source>
</evidence>
<dbReference type="KEGG" id="spu:115919114"/>
<keyword evidence="7 14" id="KW-0812">Transmembrane</keyword>
<dbReference type="EC" id="2.1.1.71" evidence="14"/>
<comment type="similarity">
    <text evidence="14">Belongs to the class VI-like SAM-binding methyltransferase superfamily. PEMT/PEM2 methyltransferase family.</text>
</comment>
<comment type="pathway">
    <text evidence="2">Lipid metabolism.</text>
</comment>
<evidence type="ECO:0000256" key="1">
    <source>
        <dbReference type="ARBA" id="ARBA00004969"/>
    </source>
</evidence>
<evidence type="ECO:0000256" key="4">
    <source>
        <dbReference type="ARBA" id="ARBA00022603"/>
    </source>
</evidence>
<protein>
    <recommendedName>
        <fullName evidence="14">Phosphatidylethanolamine N-methyltransferase</fullName>
        <shortName evidence="14">PEAMT</shortName>
        <shortName evidence="14">PEMT</shortName>
        <ecNumber evidence="14">2.1.1.17</ecNumber>
        <ecNumber evidence="14">2.1.1.71</ecNumber>
    </recommendedName>
    <alternativeName>
        <fullName evidence="14">Phospholipid methyltransferase</fullName>
        <shortName evidence="14">PLMT</shortName>
    </alternativeName>
</protein>
<keyword evidence="12 14" id="KW-0594">Phospholipid biosynthesis</keyword>
<feature type="topological domain" description="Cytoplasmic" evidence="14">
    <location>
        <begin position="14"/>
        <end position="40"/>
    </location>
</feature>
<dbReference type="InterPro" id="IPR007318">
    <property type="entry name" value="Phopholipid_MeTrfase"/>
</dbReference>
<dbReference type="AlphaFoldDB" id="A0A7M7PUF4"/>
<dbReference type="RefSeq" id="XP_030856199.1">
    <property type="nucleotide sequence ID" value="XM_031000339.1"/>
</dbReference>
<dbReference type="GO" id="GO:0032259">
    <property type="term" value="P:methylation"/>
    <property type="evidence" value="ECO:0007669"/>
    <property type="project" value="UniProtKB-KW"/>
</dbReference>
<evidence type="ECO:0000256" key="2">
    <source>
        <dbReference type="ARBA" id="ARBA00005189"/>
    </source>
</evidence>